<keyword evidence="5" id="KW-1185">Reference proteome</keyword>
<dbReference type="SUPFAM" id="SSF52540">
    <property type="entry name" value="P-loop containing nucleoside triphosphate hydrolases"/>
    <property type="match status" value="2"/>
</dbReference>
<evidence type="ECO:0000259" key="3">
    <source>
        <dbReference type="SMART" id="SM00382"/>
    </source>
</evidence>
<dbReference type="GO" id="GO:0003677">
    <property type="term" value="F:DNA binding"/>
    <property type="evidence" value="ECO:0007669"/>
    <property type="project" value="InterPro"/>
</dbReference>
<proteinExistence type="inferred from homology"/>
<dbReference type="Gene3D" id="1.10.150.20">
    <property type="entry name" value="5' to 3' exonuclease, C-terminal subdomain"/>
    <property type="match status" value="1"/>
</dbReference>
<keyword evidence="2" id="KW-0067">ATP-binding</keyword>
<accession>A0A9X2XUU0</accession>
<dbReference type="CDD" id="cd17933">
    <property type="entry name" value="DEXSc_RecD-like"/>
    <property type="match status" value="1"/>
</dbReference>
<feature type="domain" description="AAA+ ATPase" evidence="3">
    <location>
        <begin position="352"/>
        <end position="497"/>
    </location>
</feature>
<dbReference type="InterPro" id="IPR050534">
    <property type="entry name" value="Coronavir_polyprotein_1ab"/>
</dbReference>
<sequence>MPALDNQSLAELEKLSGIVNRITFHSAETGYTVLKVSSFQKPQEEIAVIVHQSKVFAGATLDFYGTWTNHPSYGLQFKATKVIERKPATVHALEKYLGSGLIKGVGPVIAKRIVKHFGNKTLDVFETSIEKLIEVEGIAKRKLEMISEAWVEHQEIRNVMLFLQSHNISTLFAVKIYKTYGNEAIEIVQNNPYRLASDIYGIGFFSADKVALSLGLALNSPQRIQAAIEHVLQNARQDGHCYLSQEQIIQAVVELISLEDPSAIESMLQTMEQKEELKTRLLPDEKGLLQKCFYAHSLFYDEQYIATKVKQLATQRINVNREQLLQNLSLYCKLHHITLSDEQLQSVLHIANERLSILTGGPGCGKTTTTRALVGLLQSMGRKVMLAAPTGRAAQRMSEVIGLEAKTIHRLLEWDPAKGGFKRNDTDPLQTDILIIDECSMLDVHLAAALLRAVPVHCQLVLIGDADQLPAVGAGNVLKDMIASGVVPCMKLTKVFRQAAESLVISFAHQINRGAVPKIESPFHKPHVWQEQKDCLFIDSEEATNEQLKFISKVKRMTVDPGSNASNESIVSEEAAADLYNQGSSLSIPDKFSHVDIDALLKARTYSEELKEVIRRVHPWSSLHYGLSAGAMIEKLYEAIIPKYFGRETEIQILSPMTKGSLGTNNLNKVIQEKINPSKAGKAQVIVGGRIFRQGDRVIQKRNNYDLNVFNGDIGSITAVDNEEMELSVSFKVGKEVKDVRYKREHMLELDLAYAITIHKSQGSEFETIIIPLVTQHFGMLFRNLVYTGITRAKKLAVFVGTRKALALAVNKQDTATRQTALEYLLKNNVQ</sequence>
<dbReference type="InterPro" id="IPR006345">
    <property type="entry name" value="RecD2"/>
</dbReference>
<dbReference type="InterPro" id="IPR010994">
    <property type="entry name" value="RuvA_2-like"/>
</dbReference>
<dbReference type="Gene3D" id="1.10.10.2220">
    <property type="match status" value="1"/>
</dbReference>
<dbReference type="InterPro" id="IPR027417">
    <property type="entry name" value="P-loop_NTPase"/>
</dbReference>
<dbReference type="Pfam" id="PF13538">
    <property type="entry name" value="UvrD_C_2"/>
    <property type="match status" value="1"/>
</dbReference>
<dbReference type="GO" id="GO:0043139">
    <property type="term" value="F:5'-3' DNA helicase activity"/>
    <property type="evidence" value="ECO:0007669"/>
    <property type="project" value="InterPro"/>
</dbReference>
<dbReference type="EMBL" id="JAOTIF010000004">
    <property type="protein sequence ID" value="MCU7549070.1"/>
    <property type="molecule type" value="Genomic_DNA"/>
</dbReference>
<dbReference type="InterPro" id="IPR027785">
    <property type="entry name" value="UvrD-like_helicase_C"/>
</dbReference>
<reference evidence="4" key="1">
    <citation type="submission" date="2022-09" db="EMBL/GenBank/DDBJ databases">
        <authorList>
            <person name="Yuan C."/>
            <person name="Ke Z."/>
        </authorList>
    </citation>
    <scope>NUCLEOTIDE SEQUENCE</scope>
    <source>
        <strain evidence="4">LB-8</strain>
    </source>
</reference>
<evidence type="ECO:0000313" key="4">
    <source>
        <dbReference type="EMBL" id="MCU7549070.1"/>
    </source>
</evidence>
<dbReference type="Proteomes" id="UP001155483">
    <property type="component" value="Unassembled WGS sequence"/>
</dbReference>
<dbReference type="Gene3D" id="3.40.50.300">
    <property type="entry name" value="P-loop containing nucleotide triphosphate hydrolases"/>
    <property type="match status" value="2"/>
</dbReference>
<dbReference type="InterPro" id="IPR055446">
    <property type="entry name" value="RecD2_N_OB"/>
</dbReference>
<dbReference type="InterPro" id="IPR029493">
    <property type="entry name" value="RecD2-like_HHH"/>
</dbReference>
<evidence type="ECO:0000256" key="2">
    <source>
        <dbReference type="ARBA" id="ARBA00022840"/>
    </source>
</evidence>
<dbReference type="Pfam" id="PF14490">
    <property type="entry name" value="HHH_RecD2"/>
    <property type="match status" value="1"/>
</dbReference>
<dbReference type="PANTHER" id="PTHR43788">
    <property type="entry name" value="DNA2/NAM7 HELICASE FAMILY MEMBER"/>
    <property type="match status" value="1"/>
</dbReference>
<dbReference type="GO" id="GO:0017116">
    <property type="term" value="F:single-stranded DNA helicase activity"/>
    <property type="evidence" value="ECO:0007669"/>
    <property type="project" value="TreeGrafter"/>
</dbReference>
<dbReference type="InterPro" id="IPR041451">
    <property type="entry name" value="RecD2_SH13"/>
</dbReference>
<dbReference type="GO" id="GO:0006310">
    <property type="term" value="P:DNA recombination"/>
    <property type="evidence" value="ECO:0007669"/>
    <property type="project" value="InterPro"/>
</dbReference>
<dbReference type="Pfam" id="PF13245">
    <property type="entry name" value="AAA_19"/>
    <property type="match status" value="1"/>
</dbReference>
<dbReference type="HAMAP" id="MF_01488">
    <property type="entry name" value="RecD2"/>
    <property type="match status" value="1"/>
</dbReference>
<evidence type="ECO:0000313" key="5">
    <source>
        <dbReference type="Proteomes" id="UP001155483"/>
    </source>
</evidence>
<dbReference type="Pfam" id="PF14520">
    <property type="entry name" value="HHH_5"/>
    <property type="match status" value="1"/>
</dbReference>
<organism evidence="4 5">
    <name type="scientific">Paraflavisolibacter caeni</name>
    <dbReference type="NCBI Taxonomy" id="2982496"/>
    <lineage>
        <taxon>Bacteria</taxon>
        <taxon>Pseudomonadati</taxon>
        <taxon>Bacteroidota</taxon>
        <taxon>Chitinophagia</taxon>
        <taxon>Chitinophagales</taxon>
        <taxon>Chitinophagaceae</taxon>
        <taxon>Paraflavisolibacter</taxon>
    </lineage>
</organism>
<dbReference type="GO" id="GO:0009338">
    <property type="term" value="C:exodeoxyribonuclease V complex"/>
    <property type="evidence" value="ECO:0007669"/>
    <property type="project" value="TreeGrafter"/>
</dbReference>
<keyword evidence="1" id="KW-0547">Nucleotide-binding</keyword>
<dbReference type="Pfam" id="PF18335">
    <property type="entry name" value="SH3_13"/>
    <property type="match status" value="1"/>
</dbReference>
<evidence type="ECO:0000256" key="1">
    <source>
        <dbReference type="ARBA" id="ARBA00022741"/>
    </source>
</evidence>
<dbReference type="RefSeq" id="WP_279296512.1">
    <property type="nucleotide sequence ID" value="NZ_JAOTIF010000004.1"/>
</dbReference>
<dbReference type="CDD" id="cd18809">
    <property type="entry name" value="SF1_C_RecD"/>
    <property type="match status" value="1"/>
</dbReference>
<dbReference type="SUPFAM" id="SSF47781">
    <property type="entry name" value="RuvA domain 2-like"/>
    <property type="match status" value="1"/>
</dbReference>
<dbReference type="PANTHER" id="PTHR43788:SF6">
    <property type="entry name" value="DNA HELICASE B"/>
    <property type="match status" value="1"/>
</dbReference>
<dbReference type="Pfam" id="PF23139">
    <property type="entry name" value="OB_YrrC"/>
    <property type="match status" value="1"/>
</dbReference>
<dbReference type="SMART" id="SM00382">
    <property type="entry name" value="AAA"/>
    <property type="match status" value="1"/>
</dbReference>
<dbReference type="AlphaFoldDB" id="A0A9X2XUU0"/>
<dbReference type="InterPro" id="IPR003593">
    <property type="entry name" value="AAA+_ATPase"/>
</dbReference>
<reference evidence="4" key="2">
    <citation type="submission" date="2023-04" db="EMBL/GenBank/DDBJ databases">
        <title>Paracnuella aquatica gen. nov., sp. nov., a member of the family Chitinophagaceae isolated from a hot spring.</title>
        <authorList>
            <person name="Wang C."/>
        </authorList>
    </citation>
    <scope>NUCLEOTIDE SEQUENCE</scope>
    <source>
        <strain evidence="4">LB-8</strain>
    </source>
</reference>
<comment type="caution">
    <text evidence="4">The sequence shown here is derived from an EMBL/GenBank/DDBJ whole genome shotgun (WGS) entry which is preliminary data.</text>
</comment>
<gene>
    <name evidence="4" type="ORF">OCK74_08080</name>
</gene>
<dbReference type="Gene3D" id="2.30.30.940">
    <property type="match status" value="1"/>
</dbReference>
<protein>
    <submittedName>
        <fullName evidence="4">AAA family ATPase</fullName>
    </submittedName>
</protein>
<dbReference type="GO" id="GO:0005524">
    <property type="term" value="F:ATP binding"/>
    <property type="evidence" value="ECO:0007669"/>
    <property type="project" value="UniProtKB-KW"/>
</dbReference>
<name>A0A9X2XUU0_9BACT</name>